<dbReference type="GO" id="GO:0008745">
    <property type="term" value="F:N-acetylmuramoyl-L-alanine amidase activity"/>
    <property type="evidence" value="ECO:0007669"/>
    <property type="project" value="UniProtKB-EC"/>
</dbReference>
<dbReference type="AlphaFoldDB" id="A0A9Q4XNU6"/>
<evidence type="ECO:0000256" key="1">
    <source>
        <dbReference type="ARBA" id="ARBA00001561"/>
    </source>
</evidence>
<name>A0A9Q4XNU6_9ENTR</name>
<dbReference type="PANTHER" id="PTHR30417:SF1">
    <property type="entry name" value="N-ACETYLMURAMOYL-L-ALANINE AMIDASE AMID"/>
    <property type="match status" value="1"/>
</dbReference>
<keyword evidence="6" id="KW-0732">Signal</keyword>
<dbReference type="Gene3D" id="3.40.80.10">
    <property type="entry name" value="Peptidoglycan recognition protein-like"/>
    <property type="match status" value="1"/>
</dbReference>
<dbReference type="GO" id="GO:0071555">
    <property type="term" value="P:cell wall organization"/>
    <property type="evidence" value="ECO:0007669"/>
    <property type="project" value="UniProtKB-KW"/>
</dbReference>
<comment type="catalytic activity">
    <reaction evidence="1">
        <text>Hydrolyzes the link between N-acetylmuramoyl residues and L-amino acid residues in certain cell-wall glycopeptides.</text>
        <dbReference type="EC" id="3.5.1.28"/>
    </reaction>
</comment>
<dbReference type="InterPro" id="IPR051206">
    <property type="entry name" value="NAMLAA_amidase_2"/>
</dbReference>
<proteinExistence type="inferred from homology"/>
<dbReference type="GO" id="GO:0019867">
    <property type="term" value="C:outer membrane"/>
    <property type="evidence" value="ECO:0007669"/>
    <property type="project" value="TreeGrafter"/>
</dbReference>
<feature type="signal peptide" evidence="6">
    <location>
        <begin position="1"/>
        <end position="29"/>
    </location>
</feature>
<dbReference type="InterPro" id="IPR036365">
    <property type="entry name" value="PGBD-like_sf"/>
</dbReference>
<dbReference type="SUPFAM" id="SSF55846">
    <property type="entry name" value="N-acetylmuramoyl-L-alanine amidase-like"/>
    <property type="match status" value="1"/>
</dbReference>
<dbReference type="PROSITE" id="PS51257">
    <property type="entry name" value="PROKAR_LIPOPROTEIN"/>
    <property type="match status" value="1"/>
</dbReference>
<dbReference type="InterPro" id="IPR002477">
    <property type="entry name" value="Peptidoglycan-bd-like"/>
</dbReference>
<dbReference type="InterPro" id="IPR002502">
    <property type="entry name" value="Amidase_domain"/>
</dbReference>
<organism evidence="8 9">
    <name type="scientific">Cronobacter dublinensis</name>
    <dbReference type="NCBI Taxonomy" id="413497"/>
    <lineage>
        <taxon>Bacteria</taxon>
        <taxon>Pseudomonadati</taxon>
        <taxon>Pseudomonadota</taxon>
        <taxon>Gammaproteobacteria</taxon>
        <taxon>Enterobacterales</taxon>
        <taxon>Enterobacteriaceae</taxon>
        <taxon>Cronobacter</taxon>
    </lineage>
</organism>
<feature type="chain" id="PRO_5040429185" description="N-acetylmuramoyl-L-alanine amidase" evidence="6">
    <location>
        <begin position="30"/>
        <end position="299"/>
    </location>
</feature>
<dbReference type="EMBL" id="RPBY01000006">
    <property type="protein sequence ID" value="NCH88959.1"/>
    <property type="molecule type" value="Genomic_DNA"/>
</dbReference>
<feature type="domain" description="N-acetylmuramoyl-L-alanine amidase" evidence="7">
    <location>
        <begin position="47"/>
        <end position="194"/>
    </location>
</feature>
<comment type="similarity">
    <text evidence="2">Belongs to the N-acetylmuramoyl-L-alanine amidase 2 family.</text>
</comment>
<evidence type="ECO:0000256" key="2">
    <source>
        <dbReference type="ARBA" id="ARBA00007553"/>
    </source>
</evidence>
<dbReference type="SUPFAM" id="SSF47090">
    <property type="entry name" value="PGBD-like"/>
    <property type="match status" value="1"/>
</dbReference>
<gene>
    <name evidence="8" type="ORF">EHJ13_16190</name>
</gene>
<dbReference type="GO" id="GO:0009253">
    <property type="term" value="P:peptidoglycan catabolic process"/>
    <property type="evidence" value="ECO:0007669"/>
    <property type="project" value="InterPro"/>
</dbReference>
<keyword evidence="5" id="KW-0961">Cell wall biogenesis/degradation</keyword>
<reference evidence="8" key="1">
    <citation type="submission" date="2018-11" db="EMBL/GenBank/DDBJ databases">
        <title>Genomics analysis of Putative Virulence Factors on Adhesion and Cytotoxicity for Cronobacter spp.</title>
        <authorList>
            <person name="Cui J."/>
        </authorList>
    </citation>
    <scope>NUCLEOTIDE SEQUENCE</scope>
    <source>
        <strain evidence="8">SD69</strain>
    </source>
</reference>
<evidence type="ECO:0000259" key="7">
    <source>
        <dbReference type="SMART" id="SM00644"/>
    </source>
</evidence>
<protein>
    <recommendedName>
        <fullName evidence="3">N-acetylmuramoyl-L-alanine amidase</fullName>
        <ecNumber evidence="3">3.5.1.28</ecNumber>
    </recommendedName>
</protein>
<dbReference type="Proteomes" id="UP000778262">
    <property type="component" value="Unassembled WGS sequence"/>
</dbReference>
<sequence>MDSGRPMLMFKNKWVKTSLVCLYCLTVLAGCSPPATLRHNGGAYVLDRSHSSEAQNARIRFLIFHYTAVDLPTSLKLLTGEEVSAHYLISDEISGRSGLAVVYPLVREDRRAWHAGVSHWNGRTGLNDTSIGIEIVNPGFTENMLGRKTWYSYSEPQISALAALAKEIIRRHGITPDNVLAHSDIAPLRKQDPGVLFPWKALAIQGVGAWPDPQRVCRYLAGRAPDAPADILTLQTALRRYGYDETPLTGELDEDTRKIISAFQMHFRPDNIDGLPDAETAAIAQALIDQYRPAPRSPL</sequence>
<evidence type="ECO:0000313" key="9">
    <source>
        <dbReference type="Proteomes" id="UP000778262"/>
    </source>
</evidence>
<evidence type="ECO:0000256" key="6">
    <source>
        <dbReference type="SAM" id="SignalP"/>
    </source>
</evidence>
<dbReference type="FunFam" id="3.40.80.10:FF:000003">
    <property type="entry name" value="N-acetylmuramoyl-L-alanine amidase"/>
    <property type="match status" value="1"/>
</dbReference>
<dbReference type="CDD" id="cd06583">
    <property type="entry name" value="PGRP"/>
    <property type="match status" value="1"/>
</dbReference>
<dbReference type="InterPro" id="IPR036505">
    <property type="entry name" value="Amidase/PGRP_sf"/>
</dbReference>
<comment type="caution">
    <text evidence="8">The sequence shown here is derived from an EMBL/GenBank/DDBJ whole genome shotgun (WGS) entry which is preliminary data.</text>
</comment>
<evidence type="ECO:0000256" key="5">
    <source>
        <dbReference type="ARBA" id="ARBA00023316"/>
    </source>
</evidence>
<dbReference type="PANTHER" id="PTHR30417">
    <property type="entry name" value="N-ACETYLMURAMOYL-L-ALANINE AMIDASE AMID"/>
    <property type="match status" value="1"/>
</dbReference>
<dbReference type="SMART" id="SM00644">
    <property type="entry name" value="Ami_2"/>
    <property type="match status" value="1"/>
</dbReference>
<evidence type="ECO:0000313" key="8">
    <source>
        <dbReference type="EMBL" id="NCH88959.1"/>
    </source>
</evidence>
<dbReference type="InterPro" id="IPR036366">
    <property type="entry name" value="PGBDSf"/>
</dbReference>
<dbReference type="GO" id="GO:0009254">
    <property type="term" value="P:peptidoglycan turnover"/>
    <property type="evidence" value="ECO:0007669"/>
    <property type="project" value="TreeGrafter"/>
</dbReference>
<accession>A0A9Q4XNU6</accession>
<evidence type="ECO:0000256" key="3">
    <source>
        <dbReference type="ARBA" id="ARBA00011901"/>
    </source>
</evidence>
<dbReference type="EC" id="3.5.1.28" evidence="3"/>
<dbReference type="Gene3D" id="1.10.101.10">
    <property type="entry name" value="PGBD-like superfamily/PGBD"/>
    <property type="match status" value="1"/>
</dbReference>
<dbReference type="Pfam" id="PF01471">
    <property type="entry name" value="PG_binding_1"/>
    <property type="match status" value="1"/>
</dbReference>
<evidence type="ECO:0000256" key="4">
    <source>
        <dbReference type="ARBA" id="ARBA00022801"/>
    </source>
</evidence>
<dbReference type="Pfam" id="PF01510">
    <property type="entry name" value="Amidase_2"/>
    <property type="match status" value="1"/>
</dbReference>
<keyword evidence="4" id="KW-0378">Hydrolase</keyword>